<evidence type="ECO:0000256" key="7">
    <source>
        <dbReference type="ARBA" id="ARBA00023163"/>
    </source>
</evidence>
<dbReference type="NCBIfam" id="NF002815">
    <property type="entry name" value="PRK02967.1"/>
    <property type="match status" value="1"/>
</dbReference>
<dbReference type="GO" id="GO:0003677">
    <property type="term" value="F:DNA binding"/>
    <property type="evidence" value="ECO:0007669"/>
    <property type="project" value="UniProtKB-KW"/>
</dbReference>
<dbReference type="CDD" id="cd22231">
    <property type="entry name" value="RHH_NikR_HicB-like"/>
    <property type="match status" value="1"/>
</dbReference>
<dbReference type="GO" id="GO:0016151">
    <property type="term" value="F:nickel cation binding"/>
    <property type="evidence" value="ECO:0007669"/>
    <property type="project" value="InterPro"/>
</dbReference>
<comment type="cofactor">
    <cofactor evidence="1">
        <name>Ni(2+)</name>
        <dbReference type="ChEBI" id="CHEBI:49786"/>
    </cofactor>
</comment>
<dbReference type="InterPro" id="IPR013321">
    <property type="entry name" value="Arc_rbn_hlx_hlx"/>
</dbReference>
<keyword evidence="7" id="KW-0804">Transcription</keyword>
<evidence type="ECO:0000256" key="5">
    <source>
        <dbReference type="ARBA" id="ARBA00023015"/>
    </source>
</evidence>
<sequence length="161" mass="18019">MSELVRFGVSIDNSLLDKFDELIGRKGYKNRSEAIRDLIRDHMVEQEWEADAETVGTFTMVYDHHTRDLSSRLTHLQHSFTGEICSVLHVHLDHNNCLEVLVLKGKAQLLQTLADKLVSVRGVKHGKLTMTTTGEAMPAGQGDHSHGHSADGRNHHGHSHD</sequence>
<dbReference type="InterPro" id="IPR002145">
    <property type="entry name" value="CopG"/>
</dbReference>
<feature type="region of interest" description="Disordered" evidence="8">
    <location>
        <begin position="133"/>
        <end position="161"/>
    </location>
</feature>
<dbReference type="Pfam" id="PF01402">
    <property type="entry name" value="RHH_1"/>
    <property type="match status" value="1"/>
</dbReference>
<dbReference type="InterPro" id="IPR050192">
    <property type="entry name" value="CopG/NikR_regulator"/>
</dbReference>
<dbReference type="Pfam" id="PF08753">
    <property type="entry name" value="NikR_C"/>
    <property type="match status" value="1"/>
</dbReference>
<dbReference type="NCBIfam" id="NF001884">
    <property type="entry name" value="PRK00630.1"/>
    <property type="match status" value="1"/>
</dbReference>
<dbReference type="PANTHER" id="PTHR34719:SF2">
    <property type="entry name" value="NICKEL-RESPONSIVE REGULATOR"/>
    <property type="match status" value="1"/>
</dbReference>
<protein>
    <submittedName>
        <fullName evidence="11">Nickel responsive regulator NikR</fullName>
    </submittedName>
</protein>
<dbReference type="InterPro" id="IPR014864">
    <property type="entry name" value="TF_NikR_Ni-bd_C"/>
</dbReference>
<evidence type="ECO:0000256" key="1">
    <source>
        <dbReference type="ARBA" id="ARBA00001967"/>
    </source>
</evidence>
<evidence type="ECO:0000259" key="9">
    <source>
        <dbReference type="Pfam" id="PF01402"/>
    </source>
</evidence>
<feature type="compositionally biased region" description="Basic and acidic residues" evidence="8">
    <location>
        <begin position="143"/>
        <end position="161"/>
    </location>
</feature>
<evidence type="ECO:0000313" key="11">
    <source>
        <dbReference type="EMBL" id="VAW89444.1"/>
    </source>
</evidence>
<dbReference type="InterPro" id="IPR027271">
    <property type="entry name" value="Acetolactate_synth/TF_NikR_C"/>
</dbReference>
<dbReference type="AlphaFoldDB" id="A0A3B1A6R9"/>
<dbReference type="Gene3D" id="3.30.70.1150">
    <property type="entry name" value="ACT-like. Chain A, domain 2"/>
    <property type="match status" value="1"/>
</dbReference>
<keyword evidence="5" id="KW-0805">Transcription regulation</keyword>
<dbReference type="EMBL" id="UOFQ01000134">
    <property type="protein sequence ID" value="VAW89444.1"/>
    <property type="molecule type" value="Genomic_DNA"/>
</dbReference>
<dbReference type="InterPro" id="IPR045865">
    <property type="entry name" value="ACT-like_dom_sf"/>
</dbReference>
<name>A0A3B1A6R9_9ZZZZ</name>
<keyword evidence="6" id="KW-0238">DNA-binding</keyword>
<gene>
    <name evidence="11" type="ORF">MNBD_GAMMA17-100</name>
</gene>
<dbReference type="NCBIfam" id="NF003381">
    <property type="entry name" value="PRK04460.1"/>
    <property type="match status" value="1"/>
</dbReference>
<dbReference type="SUPFAM" id="SSF47598">
    <property type="entry name" value="Ribbon-helix-helix"/>
    <property type="match status" value="1"/>
</dbReference>
<evidence type="ECO:0000256" key="2">
    <source>
        <dbReference type="ARBA" id="ARBA00008478"/>
    </source>
</evidence>
<proteinExistence type="inferred from homology"/>
<keyword evidence="3" id="KW-0533">Nickel</keyword>
<keyword evidence="4" id="KW-0479">Metal-binding</keyword>
<comment type="similarity">
    <text evidence="2">Belongs to the transcriptional regulatory CopG/NikR family.</text>
</comment>
<dbReference type="InterPro" id="IPR010985">
    <property type="entry name" value="Ribbon_hlx_hlx"/>
</dbReference>
<feature type="domain" description="Ribbon-helix-helix protein CopG" evidence="9">
    <location>
        <begin position="5"/>
        <end position="42"/>
    </location>
</feature>
<evidence type="ECO:0000256" key="3">
    <source>
        <dbReference type="ARBA" id="ARBA00022596"/>
    </source>
</evidence>
<dbReference type="GO" id="GO:0006355">
    <property type="term" value="P:regulation of DNA-templated transcription"/>
    <property type="evidence" value="ECO:0007669"/>
    <property type="project" value="InterPro"/>
</dbReference>
<evidence type="ECO:0000256" key="8">
    <source>
        <dbReference type="SAM" id="MobiDB-lite"/>
    </source>
</evidence>
<accession>A0A3B1A6R9</accession>
<evidence type="ECO:0000259" key="10">
    <source>
        <dbReference type="Pfam" id="PF08753"/>
    </source>
</evidence>
<evidence type="ECO:0000256" key="6">
    <source>
        <dbReference type="ARBA" id="ARBA00023125"/>
    </source>
</evidence>
<dbReference type="GO" id="GO:0010045">
    <property type="term" value="P:response to nickel cation"/>
    <property type="evidence" value="ECO:0007669"/>
    <property type="project" value="InterPro"/>
</dbReference>
<dbReference type="InterPro" id="IPR022988">
    <property type="entry name" value="Ni_resp_reg_NikR"/>
</dbReference>
<feature type="domain" description="Transcription factor NikR nickel binding C-terminal" evidence="10">
    <location>
        <begin position="55"/>
        <end position="131"/>
    </location>
</feature>
<dbReference type="SUPFAM" id="SSF55021">
    <property type="entry name" value="ACT-like"/>
    <property type="match status" value="1"/>
</dbReference>
<dbReference type="Gene3D" id="1.10.1220.10">
    <property type="entry name" value="Met repressor-like"/>
    <property type="match status" value="1"/>
</dbReference>
<dbReference type="HAMAP" id="MF_00476">
    <property type="entry name" value="NikR"/>
    <property type="match status" value="1"/>
</dbReference>
<reference evidence="11" key="1">
    <citation type="submission" date="2018-06" db="EMBL/GenBank/DDBJ databases">
        <authorList>
            <person name="Zhirakovskaya E."/>
        </authorList>
    </citation>
    <scope>NUCLEOTIDE SEQUENCE</scope>
</reference>
<dbReference type="PANTHER" id="PTHR34719">
    <property type="entry name" value="NICKEL-RESPONSIVE REGULATOR"/>
    <property type="match status" value="1"/>
</dbReference>
<organism evidence="11">
    <name type="scientific">hydrothermal vent metagenome</name>
    <dbReference type="NCBI Taxonomy" id="652676"/>
    <lineage>
        <taxon>unclassified sequences</taxon>
        <taxon>metagenomes</taxon>
        <taxon>ecological metagenomes</taxon>
    </lineage>
</organism>
<evidence type="ECO:0000256" key="4">
    <source>
        <dbReference type="ARBA" id="ARBA00022723"/>
    </source>
</evidence>
<dbReference type="NCBIfam" id="NF002169">
    <property type="entry name" value="PRK01002.1"/>
    <property type="match status" value="1"/>
</dbReference>